<dbReference type="AlphaFoldDB" id="A0A8H8CP81"/>
<comment type="caution">
    <text evidence="1">The sequence shown here is derived from an EMBL/GenBank/DDBJ whole genome shotgun (WGS) entry which is preliminary data.</text>
</comment>
<name>A0A8H8CP81_PSICU</name>
<gene>
    <name evidence="1" type="ORF">JR316_002097</name>
</gene>
<protein>
    <submittedName>
        <fullName evidence="1">Uncharacterized protein</fullName>
    </submittedName>
</protein>
<sequence>MRFLDHILIVSHLSSDTIHINQMPSVQRTYLYIPDDSSPNQPIEQKTISAPSVEQFTQRVHQLLKCELAEDETILSPEYLAIFEGHGNGLPTGTEFTIYVATMDENGNATRPLNSRAARLLRRPKSHGPMLIFKAVYKKQRVDAVLRHYEDSVGLERELEGTDFQEKRQDFIQKREAYMARMIEDQRKQGVVVLTL</sequence>
<proteinExistence type="predicted"/>
<organism evidence="1">
    <name type="scientific">Psilocybe cubensis</name>
    <name type="common">Psychedelic mushroom</name>
    <name type="synonym">Stropharia cubensis</name>
    <dbReference type="NCBI Taxonomy" id="181762"/>
    <lineage>
        <taxon>Eukaryota</taxon>
        <taxon>Fungi</taxon>
        <taxon>Dikarya</taxon>
        <taxon>Basidiomycota</taxon>
        <taxon>Agaricomycotina</taxon>
        <taxon>Agaricomycetes</taxon>
        <taxon>Agaricomycetidae</taxon>
        <taxon>Agaricales</taxon>
        <taxon>Agaricineae</taxon>
        <taxon>Strophariaceae</taxon>
        <taxon>Psilocybe</taxon>
    </lineage>
</organism>
<accession>A0A8H8CP81</accession>
<reference evidence="1" key="1">
    <citation type="submission" date="2021-02" db="EMBL/GenBank/DDBJ databases">
        <title>Psilocybe cubensis genome.</title>
        <authorList>
            <person name="Mckernan K.J."/>
            <person name="Crawford S."/>
            <person name="Trippe A."/>
            <person name="Kane L.T."/>
            <person name="Mclaughlin S."/>
        </authorList>
    </citation>
    <scope>NUCLEOTIDE SEQUENCE [LARGE SCALE GENOMIC DNA]</scope>
    <source>
        <strain evidence="1">MGC-MH-2018</strain>
    </source>
</reference>
<evidence type="ECO:0000313" key="1">
    <source>
        <dbReference type="EMBL" id="KAG5172595.1"/>
    </source>
</evidence>
<dbReference type="EMBL" id="JAFIQS010000002">
    <property type="protein sequence ID" value="KAG5172595.1"/>
    <property type="molecule type" value="Genomic_DNA"/>
</dbReference>